<feature type="domain" description="CdaR GGDEF-like" evidence="4">
    <location>
        <begin position="297"/>
        <end position="423"/>
    </location>
</feature>
<gene>
    <name evidence="5" type="ordered locus">Namu_1388</name>
</gene>
<proteinExistence type="inferred from homology"/>
<accession>C8XED1</accession>
<sequence>MITMRLTDLLAAPELGIRALHGDAQDLARPLGWIYTTDLPDPSRYLTPGQTLMTGMMWRTGPGDSDPFVRRLVESGAAALIVGEALFDFVPEDVVAACRRWSLPLLAVPASVSFAQVTEFVAGQQAQRRLGRLTDGLIRQRQLLAEMAAGQTLDELVRRIARETGLSCRVLTSTGRQIASSTAPLAEPDVDLLVGQALAAQRFPTRVSTATGSGTAFLVGPASQHRALAWFVIADLPGNRPADRPEPGEDPDTVDPFNELAAIAALERRRTEEPIRARRELTDQVITLLDEDAERPEIPILLRQLGLDLTRPTVAVVAQAIGSTTPLGLVGSLLGEAVSHLSTPVVGSDAQGLAVALVSMPGAGPDSDQENPAGTAGSIAADTVRRALLRLGPALPGIRLDVGVSRPTEPAGLAGALRAARYARLLASGRPGDPADRGVRVASGDRATSAIMLLSAVPDRLRRSFATAVLQDVVEYDRRTGADLVVTLRAFLDANGSWSRTAQRLHLHLNTVRYRIARVEELTGRDLSRMDDRADVYLALHLL</sequence>
<evidence type="ECO:0000259" key="3">
    <source>
        <dbReference type="Pfam" id="PF13556"/>
    </source>
</evidence>
<dbReference type="PANTHER" id="PTHR33744">
    <property type="entry name" value="CARBOHYDRATE DIACID REGULATOR"/>
    <property type="match status" value="1"/>
</dbReference>
<dbReference type="Proteomes" id="UP000002218">
    <property type="component" value="Chromosome"/>
</dbReference>
<dbReference type="InterPro" id="IPR012914">
    <property type="entry name" value="PucR_dom"/>
</dbReference>
<dbReference type="InterPro" id="IPR042070">
    <property type="entry name" value="PucR_C-HTH_sf"/>
</dbReference>
<dbReference type="Gene3D" id="1.10.10.2840">
    <property type="entry name" value="PucR C-terminal helix-turn-helix domain"/>
    <property type="match status" value="1"/>
</dbReference>
<keyword evidence="6" id="KW-1185">Reference proteome</keyword>
<dbReference type="Pfam" id="PF17853">
    <property type="entry name" value="GGDEF_2"/>
    <property type="match status" value="1"/>
</dbReference>
<name>C8XED1_NAKMY</name>
<dbReference type="PANTHER" id="PTHR33744:SF17">
    <property type="entry name" value="CONSERVED PROTEIN"/>
    <property type="match status" value="1"/>
</dbReference>
<evidence type="ECO:0000313" key="5">
    <source>
        <dbReference type="EMBL" id="ACV77789.1"/>
    </source>
</evidence>
<dbReference type="InParanoid" id="C8XED1"/>
<organism evidence="5 6">
    <name type="scientific">Nakamurella multipartita (strain ATCC 700099 / DSM 44233 / CIP 104796 / JCM 9543 / NBRC 105858 / Y-104)</name>
    <name type="common">Microsphaera multipartita</name>
    <dbReference type="NCBI Taxonomy" id="479431"/>
    <lineage>
        <taxon>Bacteria</taxon>
        <taxon>Bacillati</taxon>
        <taxon>Actinomycetota</taxon>
        <taxon>Actinomycetes</taxon>
        <taxon>Nakamurellales</taxon>
        <taxon>Nakamurellaceae</taxon>
        <taxon>Nakamurella</taxon>
    </lineage>
</organism>
<dbReference type="eggNOG" id="COG2508">
    <property type="taxonomic scope" value="Bacteria"/>
</dbReference>
<feature type="domain" description="Purine catabolism PurC-like" evidence="2">
    <location>
        <begin position="8"/>
        <end position="121"/>
    </location>
</feature>
<evidence type="ECO:0000313" key="6">
    <source>
        <dbReference type="Proteomes" id="UP000002218"/>
    </source>
</evidence>
<dbReference type="Pfam" id="PF07905">
    <property type="entry name" value="PucR"/>
    <property type="match status" value="1"/>
</dbReference>
<protein>
    <submittedName>
        <fullName evidence="5">Transcriptional regulator, PucR family</fullName>
    </submittedName>
</protein>
<dbReference type="KEGG" id="nml:Namu_1388"/>
<dbReference type="EMBL" id="CP001737">
    <property type="protein sequence ID" value="ACV77789.1"/>
    <property type="molecule type" value="Genomic_DNA"/>
</dbReference>
<evidence type="ECO:0000259" key="4">
    <source>
        <dbReference type="Pfam" id="PF17853"/>
    </source>
</evidence>
<reference evidence="6" key="1">
    <citation type="submission" date="2009-09" db="EMBL/GenBank/DDBJ databases">
        <title>The complete genome of Nakamurella multipartita DSM 44233.</title>
        <authorList>
            <consortium name="US DOE Joint Genome Institute (JGI-PGF)"/>
            <person name="Lucas S."/>
            <person name="Copeland A."/>
            <person name="Lapidus A."/>
            <person name="Glavina del Rio T."/>
            <person name="Dalin E."/>
            <person name="Tice H."/>
            <person name="Bruce D."/>
            <person name="Goodwin L."/>
            <person name="Pitluck S."/>
            <person name="Kyrpides N."/>
            <person name="Mavromatis K."/>
            <person name="Ivanova N."/>
            <person name="Ovchinnikova G."/>
            <person name="Sims D."/>
            <person name="Meincke L."/>
            <person name="Brettin T."/>
            <person name="Detter J.C."/>
            <person name="Han C."/>
            <person name="Larimer F."/>
            <person name="Land M."/>
            <person name="Hauser L."/>
            <person name="Markowitz V."/>
            <person name="Cheng J.-F."/>
            <person name="Hugenholtz P."/>
            <person name="Woyke T."/>
            <person name="Wu D."/>
            <person name="Klenk H.-P."/>
            <person name="Eisen J.A."/>
        </authorList>
    </citation>
    <scope>NUCLEOTIDE SEQUENCE [LARGE SCALE GENOMIC DNA]</scope>
    <source>
        <strain evidence="6">ATCC 700099 / DSM 44233 / CIP 104796 / JCM 9543 / NBRC 105858 / Y-104</strain>
    </source>
</reference>
<dbReference type="Pfam" id="PF13556">
    <property type="entry name" value="HTH_30"/>
    <property type="match status" value="1"/>
</dbReference>
<dbReference type="InterPro" id="IPR025736">
    <property type="entry name" value="PucR_C-HTH_dom"/>
</dbReference>
<dbReference type="AlphaFoldDB" id="C8XED1"/>
<reference evidence="5 6" key="2">
    <citation type="journal article" date="2010" name="Stand. Genomic Sci.">
        <title>Complete genome sequence of Nakamurella multipartita type strain (Y-104).</title>
        <authorList>
            <person name="Tice H."/>
            <person name="Mayilraj S."/>
            <person name="Sims D."/>
            <person name="Lapidus A."/>
            <person name="Nolan M."/>
            <person name="Lucas S."/>
            <person name="Glavina Del Rio T."/>
            <person name="Copeland A."/>
            <person name="Cheng J.F."/>
            <person name="Meincke L."/>
            <person name="Bruce D."/>
            <person name="Goodwin L."/>
            <person name="Pitluck S."/>
            <person name="Ivanova N."/>
            <person name="Mavromatis K."/>
            <person name="Ovchinnikova G."/>
            <person name="Pati A."/>
            <person name="Chen A."/>
            <person name="Palaniappan K."/>
            <person name="Land M."/>
            <person name="Hauser L."/>
            <person name="Chang Y.J."/>
            <person name="Jeffries C.D."/>
            <person name="Detter J.C."/>
            <person name="Brettin T."/>
            <person name="Rohde M."/>
            <person name="Goker M."/>
            <person name="Bristow J."/>
            <person name="Eisen J.A."/>
            <person name="Markowitz V."/>
            <person name="Hugenholtz P."/>
            <person name="Kyrpides N.C."/>
            <person name="Klenk H.P."/>
            <person name="Chen F."/>
        </authorList>
    </citation>
    <scope>NUCLEOTIDE SEQUENCE [LARGE SCALE GENOMIC DNA]</scope>
    <source>
        <strain evidence="6">ATCC 700099 / DSM 44233 / CIP 104796 / JCM 9543 / NBRC 105858 / Y-104</strain>
    </source>
</reference>
<evidence type="ECO:0000259" key="2">
    <source>
        <dbReference type="Pfam" id="PF07905"/>
    </source>
</evidence>
<dbReference type="InterPro" id="IPR041522">
    <property type="entry name" value="CdaR_GGDEF"/>
</dbReference>
<dbReference type="HOGENOM" id="CLU_017436_4_2_11"/>
<dbReference type="STRING" id="479431.Namu_1388"/>
<dbReference type="OrthoDB" id="3170447at2"/>
<comment type="similarity">
    <text evidence="1">Belongs to the CdaR family.</text>
</comment>
<evidence type="ECO:0000256" key="1">
    <source>
        <dbReference type="ARBA" id="ARBA00006754"/>
    </source>
</evidence>
<dbReference type="InterPro" id="IPR051448">
    <property type="entry name" value="CdaR-like_regulators"/>
</dbReference>
<feature type="domain" description="PucR C-terminal helix-turn-helix" evidence="3">
    <location>
        <begin position="484"/>
        <end position="541"/>
    </location>
</feature>